<name>A0ACD5G325_9VIBR</name>
<sequence>MLKEAVNNLNHDISLLELYVKNSQESGFGDMARLLESLSISLFNETYGYKLKNKNQIKCNFPAIDLADDDEKIALQVTTNADATKVRHTIKVFEEQKLNEKYKRLYIYGFLKNSTLKNLPDYCVLVKSSKLVSELMDKNDEDSVQNVIDAVKQHTDFSRVHPYDDLNCLKIILRLIDCSAIKHRMCCEGRYDDMVKGLKEITEIISKGKLGRQNKCKSIDDFYDEDIVSFLREVRDIVSKIISIMNRSRMKNMDMYNIIFDDFESIDSMKQSIMDKCNLIASKYSINIVISAY</sequence>
<gene>
    <name evidence="1" type="ORF">BCS90_18325</name>
</gene>
<protein>
    <submittedName>
        <fullName evidence="1">SMEK domain-containing protein</fullName>
    </submittedName>
</protein>
<evidence type="ECO:0000313" key="2">
    <source>
        <dbReference type="Proteomes" id="UP000235310"/>
    </source>
</evidence>
<dbReference type="EMBL" id="CP170590">
    <property type="protein sequence ID" value="XNH96372.1"/>
    <property type="molecule type" value="Genomic_DNA"/>
</dbReference>
<evidence type="ECO:0000313" key="1">
    <source>
        <dbReference type="EMBL" id="XNH96372.1"/>
    </source>
</evidence>
<organism evidence="1 2">
    <name type="scientific">Vibrio cyclitrophicus</name>
    <dbReference type="NCBI Taxonomy" id="47951"/>
    <lineage>
        <taxon>Bacteria</taxon>
        <taxon>Pseudomonadati</taxon>
        <taxon>Pseudomonadota</taxon>
        <taxon>Gammaproteobacteria</taxon>
        <taxon>Vibrionales</taxon>
        <taxon>Vibrionaceae</taxon>
        <taxon>Vibrio</taxon>
    </lineage>
</organism>
<dbReference type="Proteomes" id="UP000235310">
    <property type="component" value="Chromosome 2"/>
</dbReference>
<accession>A0ACD5G325</accession>
<reference evidence="1 2" key="1">
    <citation type="journal article" date="2018" name="Nature">
        <title>A major lineage of non-tailed dsDNA viruses as unrecognized killers of marine bacteria.</title>
        <authorList>
            <person name="Kauffman K.M."/>
            <person name="Hussain F.A."/>
            <person name="Yang J."/>
            <person name="Arevalo P."/>
            <person name="Brown J.M."/>
            <person name="Chang W.K."/>
            <person name="VanInsberghe D."/>
            <person name="Elsherbini J."/>
            <person name="Sharma R.S."/>
            <person name="Cutler M.B."/>
            <person name="Kelly L."/>
            <person name="Polz M.F."/>
        </authorList>
    </citation>
    <scope>NUCLEOTIDE SEQUENCE [LARGE SCALE GENOMIC DNA]</scope>
    <source>
        <strain evidence="1 2">10N.222.46.E12</strain>
    </source>
</reference>
<proteinExistence type="predicted"/>